<dbReference type="AlphaFoldDB" id="A0AAE1X760"/>
<sequence>MTSVRPNSYNTVTIVVTIGMTFGQYKKVVTNHAFFLLCQPSSLSSRLQRSDSWALLHTLQRHSDRSRLSARDYNEILTQLEKEGCSLHPIWQMRNFHETLGDYYLHDLGFSGDQFTWSNRQELPNTISERLDRACGDIRWKALFPNASVEHLPSIYLDHVSIFISLTSKHVQQTNSGKGLPFEASWLQSEMSVVGC</sequence>
<accession>A0AAE1X760</accession>
<name>A0AAE1X760_9LAMI</name>
<evidence type="ECO:0000313" key="1">
    <source>
        <dbReference type="EMBL" id="KAK4406485.1"/>
    </source>
</evidence>
<dbReference type="PANTHER" id="PTHR33710">
    <property type="entry name" value="BNAC02G09200D PROTEIN"/>
    <property type="match status" value="1"/>
</dbReference>
<dbReference type="InterPro" id="IPR036691">
    <property type="entry name" value="Endo/exonu/phosph_ase_sf"/>
</dbReference>
<protein>
    <submittedName>
        <fullName evidence="1">Uncharacterized protein</fullName>
    </submittedName>
</protein>
<dbReference type="PANTHER" id="PTHR33710:SF71">
    <property type="entry name" value="ENDONUCLEASE_EXONUCLEASE_PHOSPHATASE DOMAIN-CONTAINING PROTEIN"/>
    <property type="match status" value="1"/>
</dbReference>
<dbReference type="Gene3D" id="3.60.10.10">
    <property type="entry name" value="Endonuclease/exonuclease/phosphatase"/>
    <property type="match status" value="1"/>
</dbReference>
<organism evidence="1 2">
    <name type="scientific">Sesamum angolense</name>
    <dbReference type="NCBI Taxonomy" id="2727404"/>
    <lineage>
        <taxon>Eukaryota</taxon>
        <taxon>Viridiplantae</taxon>
        <taxon>Streptophyta</taxon>
        <taxon>Embryophyta</taxon>
        <taxon>Tracheophyta</taxon>
        <taxon>Spermatophyta</taxon>
        <taxon>Magnoliopsida</taxon>
        <taxon>eudicotyledons</taxon>
        <taxon>Gunneridae</taxon>
        <taxon>Pentapetalae</taxon>
        <taxon>asterids</taxon>
        <taxon>lamiids</taxon>
        <taxon>Lamiales</taxon>
        <taxon>Pedaliaceae</taxon>
        <taxon>Sesamum</taxon>
    </lineage>
</organism>
<proteinExistence type="predicted"/>
<reference evidence="1" key="1">
    <citation type="submission" date="2020-06" db="EMBL/GenBank/DDBJ databases">
        <authorList>
            <person name="Li T."/>
            <person name="Hu X."/>
            <person name="Zhang T."/>
            <person name="Song X."/>
            <person name="Zhang H."/>
            <person name="Dai N."/>
            <person name="Sheng W."/>
            <person name="Hou X."/>
            <person name="Wei L."/>
        </authorList>
    </citation>
    <scope>NUCLEOTIDE SEQUENCE</scope>
    <source>
        <strain evidence="1">K16</strain>
        <tissue evidence="1">Leaf</tissue>
    </source>
</reference>
<evidence type="ECO:0000313" key="2">
    <source>
        <dbReference type="Proteomes" id="UP001289374"/>
    </source>
</evidence>
<dbReference type="Proteomes" id="UP001289374">
    <property type="component" value="Unassembled WGS sequence"/>
</dbReference>
<dbReference type="SUPFAM" id="SSF56219">
    <property type="entry name" value="DNase I-like"/>
    <property type="match status" value="1"/>
</dbReference>
<comment type="caution">
    <text evidence="1">The sequence shown here is derived from an EMBL/GenBank/DDBJ whole genome shotgun (WGS) entry which is preliminary data.</text>
</comment>
<dbReference type="EMBL" id="JACGWL010000003">
    <property type="protein sequence ID" value="KAK4406485.1"/>
    <property type="molecule type" value="Genomic_DNA"/>
</dbReference>
<gene>
    <name evidence="1" type="ORF">Sango_0655000</name>
</gene>
<keyword evidence="2" id="KW-1185">Reference proteome</keyword>
<reference evidence="1" key="2">
    <citation type="journal article" date="2024" name="Plant">
        <title>Genomic evolution and insights into agronomic trait innovations of Sesamum species.</title>
        <authorList>
            <person name="Miao H."/>
            <person name="Wang L."/>
            <person name="Qu L."/>
            <person name="Liu H."/>
            <person name="Sun Y."/>
            <person name="Le M."/>
            <person name="Wang Q."/>
            <person name="Wei S."/>
            <person name="Zheng Y."/>
            <person name="Lin W."/>
            <person name="Duan Y."/>
            <person name="Cao H."/>
            <person name="Xiong S."/>
            <person name="Wang X."/>
            <person name="Wei L."/>
            <person name="Li C."/>
            <person name="Ma Q."/>
            <person name="Ju M."/>
            <person name="Zhao R."/>
            <person name="Li G."/>
            <person name="Mu C."/>
            <person name="Tian Q."/>
            <person name="Mei H."/>
            <person name="Zhang T."/>
            <person name="Gao T."/>
            <person name="Zhang H."/>
        </authorList>
    </citation>
    <scope>NUCLEOTIDE SEQUENCE</scope>
    <source>
        <strain evidence="1">K16</strain>
    </source>
</reference>